<sequence length="82" mass="9065">MAKTYADSVKLPNLVAVAHPLNKYSPKCSLNIEGKNSLMENSFSSFASKSYDRKILISGLLDNDESKSKSLGERMHTNSDQL</sequence>
<dbReference type="Proteomes" id="UP000663879">
    <property type="component" value="Unassembled WGS sequence"/>
</dbReference>
<gene>
    <name evidence="1" type="ORF">OXX778_LOCUS524</name>
</gene>
<name>A0A813M2E1_9BILA</name>
<keyword evidence="2" id="KW-1185">Reference proteome</keyword>
<proteinExistence type="predicted"/>
<dbReference type="EMBL" id="CAJNOC010000026">
    <property type="protein sequence ID" value="CAF0707700.1"/>
    <property type="molecule type" value="Genomic_DNA"/>
</dbReference>
<comment type="caution">
    <text evidence="1">The sequence shown here is derived from an EMBL/GenBank/DDBJ whole genome shotgun (WGS) entry which is preliminary data.</text>
</comment>
<reference evidence="1" key="1">
    <citation type="submission" date="2021-02" db="EMBL/GenBank/DDBJ databases">
        <authorList>
            <person name="Nowell W R."/>
        </authorList>
    </citation>
    <scope>NUCLEOTIDE SEQUENCE</scope>
    <source>
        <strain evidence="1">Ploen Becks lab</strain>
    </source>
</reference>
<organism evidence="1 2">
    <name type="scientific">Brachionus calyciflorus</name>
    <dbReference type="NCBI Taxonomy" id="104777"/>
    <lineage>
        <taxon>Eukaryota</taxon>
        <taxon>Metazoa</taxon>
        <taxon>Spiralia</taxon>
        <taxon>Gnathifera</taxon>
        <taxon>Rotifera</taxon>
        <taxon>Eurotatoria</taxon>
        <taxon>Monogononta</taxon>
        <taxon>Pseudotrocha</taxon>
        <taxon>Ploima</taxon>
        <taxon>Brachionidae</taxon>
        <taxon>Brachionus</taxon>
    </lineage>
</organism>
<dbReference type="AlphaFoldDB" id="A0A813M2E1"/>
<evidence type="ECO:0000313" key="2">
    <source>
        <dbReference type="Proteomes" id="UP000663879"/>
    </source>
</evidence>
<protein>
    <submittedName>
        <fullName evidence="1">Uncharacterized protein</fullName>
    </submittedName>
</protein>
<accession>A0A813M2E1</accession>
<evidence type="ECO:0000313" key="1">
    <source>
        <dbReference type="EMBL" id="CAF0707700.1"/>
    </source>
</evidence>